<evidence type="ECO:0000256" key="2">
    <source>
        <dbReference type="ARBA" id="ARBA00009853"/>
    </source>
</evidence>
<comment type="subcellular location">
    <subcellularLocation>
        <location evidence="1">Membrane</location>
        <topology evidence="1">Multi-pass membrane protein</topology>
    </subcellularLocation>
</comment>
<evidence type="ECO:0000256" key="5">
    <source>
        <dbReference type="ARBA" id="ARBA00023136"/>
    </source>
</evidence>
<reference evidence="9 11" key="2">
    <citation type="submission" date="2015-09" db="EMBL/GenBank/DDBJ databases">
        <authorList>
            <consortium name="Swine Surveillance"/>
        </authorList>
    </citation>
    <scope>NUCLEOTIDE SEQUENCE [LARGE SCALE GENOMIC DNA]</scope>
    <source>
        <strain evidence="9 11">5120</strain>
    </source>
</reference>
<dbReference type="RefSeq" id="WP_370701670.1">
    <property type="nucleotide sequence ID" value="NZ_CYSB01000025.1"/>
</dbReference>
<keyword evidence="4 6" id="KW-1133">Transmembrane helix</keyword>
<evidence type="ECO:0000256" key="3">
    <source>
        <dbReference type="ARBA" id="ARBA00022692"/>
    </source>
</evidence>
<dbReference type="SUPFAM" id="SSF103481">
    <property type="entry name" value="Multidrug resistance efflux transporter EmrE"/>
    <property type="match status" value="2"/>
</dbReference>
<gene>
    <name evidence="8" type="ORF">TL5118_01567</name>
    <name evidence="9" type="ORF">TL5120_02313</name>
</gene>
<feature type="transmembrane region" description="Helical" evidence="6">
    <location>
        <begin position="6"/>
        <end position="29"/>
    </location>
</feature>
<dbReference type="Proteomes" id="UP000051887">
    <property type="component" value="Unassembled WGS sequence"/>
</dbReference>
<feature type="transmembrane region" description="Helical" evidence="6">
    <location>
        <begin position="237"/>
        <end position="258"/>
    </location>
</feature>
<reference evidence="8 10" key="1">
    <citation type="submission" date="2015-09" db="EMBL/GenBank/DDBJ databases">
        <authorList>
            <person name="Rodrigo-Torres L."/>
            <person name="Arahal D.R."/>
        </authorList>
    </citation>
    <scope>NUCLEOTIDE SEQUENCE [LARGE SCALE GENOMIC DNA]</scope>
    <source>
        <strain evidence="8 10">CECT 5118</strain>
    </source>
</reference>
<protein>
    <submittedName>
        <fullName evidence="9">Carboxylate/amino acid/amine transporter</fullName>
    </submittedName>
</protein>
<evidence type="ECO:0000256" key="4">
    <source>
        <dbReference type="ARBA" id="ARBA00022989"/>
    </source>
</evidence>
<dbReference type="PANTHER" id="PTHR22911:SF6">
    <property type="entry name" value="SOLUTE CARRIER FAMILY 35 MEMBER G1"/>
    <property type="match status" value="1"/>
</dbReference>
<evidence type="ECO:0000256" key="6">
    <source>
        <dbReference type="SAM" id="Phobius"/>
    </source>
</evidence>
<evidence type="ECO:0000256" key="1">
    <source>
        <dbReference type="ARBA" id="ARBA00004141"/>
    </source>
</evidence>
<evidence type="ECO:0000259" key="7">
    <source>
        <dbReference type="Pfam" id="PF00892"/>
    </source>
</evidence>
<feature type="domain" description="EamA" evidence="7">
    <location>
        <begin position="149"/>
        <end position="278"/>
    </location>
</feature>
<dbReference type="EMBL" id="CYSC01000032">
    <property type="protein sequence ID" value="CUH72512.1"/>
    <property type="molecule type" value="Genomic_DNA"/>
</dbReference>
<feature type="transmembrane region" description="Helical" evidence="6">
    <location>
        <begin position="264"/>
        <end position="280"/>
    </location>
</feature>
<evidence type="ECO:0000313" key="9">
    <source>
        <dbReference type="EMBL" id="CUH72512.1"/>
    </source>
</evidence>
<feature type="transmembrane region" description="Helical" evidence="6">
    <location>
        <begin position="41"/>
        <end position="60"/>
    </location>
</feature>
<evidence type="ECO:0000313" key="10">
    <source>
        <dbReference type="Proteomes" id="UP000051086"/>
    </source>
</evidence>
<accession>A0A0N7LVD7</accession>
<dbReference type="AlphaFoldDB" id="A0A0N7LVD7"/>
<dbReference type="InterPro" id="IPR000620">
    <property type="entry name" value="EamA_dom"/>
</dbReference>
<dbReference type="PANTHER" id="PTHR22911">
    <property type="entry name" value="ACYL-MALONYL CONDENSING ENZYME-RELATED"/>
    <property type="match status" value="1"/>
</dbReference>
<feature type="transmembrane region" description="Helical" evidence="6">
    <location>
        <begin position="126"/>
        <end position="142"/>
    </location>
</feature>
<dbReference type="Proteomes" id="UP000051086">
    <property type="component" value="Unassembled WGS sequence"/>
</dbReference>
<evidence type="ECO:0000313" key="11">
    <source>
        <dbReference type="Proteomes" id="UP000051887"/>
    </source>
</evidence>
<dbReference type="InterPro" id="IPR037185">
    <property type="entry name" value="EmrE-like"/>
</dbReference>
<comment type="similarity">
    <text evidence="2">Belongs to the drug/metabolite transporter (DMT) superfamily. 10 TMS drug/metabolite exporter (DME) (TC 2.A.7.3) family.</text>
</comment>
<organism evidence="9 11">
    <name type="scientific">Thalassovita autumnalis</name>
    <dbReference type="NCBI Taxonomy" id="2072972"/>
    <lineage>
        <taxon>Bacteria</taxon>
        <taxon>Pseudomonadati</taxon>
        <taxon>Pseudomonadota</taxon>
        <taxon>Alphaproteobacteria</taxon>
        <taxon>Rhodobacterales</taxon>
        <taxon>Roseobacteraceae</taxon>
        <taxon>Thalassovita</taxon>
    </lineage>
</organism>
<feature type="domain" description="EamA" evidence="7">
    <location>
        <begin position="8"/>
        <end position="139"/>
    </location>
</feature>
<evidence type="ECO:0000313" key="8">
    <source>
        <dbReference type="EMBL" id="CUH66010.1"/>
    </source>
</evidence>
<name>A0A0N7LVD7_9RHOB</name>
<keyword evidence="5 6" id="KW-0472">Membrane</keyword>
<keyword evidence="10" id="KW-1185">Reference proteome</keyword>
<proteinExistence type="inferred from homology"/>
<feature type="transmembrane region" description="Helical" evidence="6">
    <location>
        <begin position="148"/>
        <end position="167"/>
    </location>
</feature>
<sequence>MISQTFAAILWMSGAIVSFSSMAVAGRAISFELDTFEIMMYRSFVGFAIVLVVATATGHLGDVTKRHLGTHAIRNFSHFAGQNLWFYALTVIPLAQVFALEFTSPLWAIALSAIVLGERITRTRGIAALIGFIGILIVARPSPDSLNVGQLAAALAAIGFAGSAVFTRKLTRSETITCILFYLTLMQAVFGIIAAGYDGDVALPSAQSVPWLVLIAVAGLVAHFCLTTALKLAPATVVMPIDFIRLPLIAVIGMLLYAEALDPWVFLGAAVIFGANYLNIRAEMPRNPK</sequence>
<dbReference type="Pfam" id="PF00892">
    <property type="entry name" value="EamA"/>
    <property type="match status" value="2"/>
</dbReference>
<feature type="transmembrane region" description="Helical" evidence="6">
    <location>
        <begin position="179"/>
        <end position="197"/>
    </location>
</feature>
<feature type="transmembrane region" description="Helical" evidence="6">
    <location>
        <begin position="209"/>
        <end position="230"/>
    </location>
</feature>
<keyword evidence="3 6" id="KW-0812">Transmembrane</keyword>
<dbReference type="EMBL" id="CYSB01000025">
    <property type="protein sequence ID" value="CUH66010.1"/>
    <property type="molecule type" value="Genomic_DNA"/>
</dbReference>
<dbReference type="GO" id="GO:0016020">
    <property type="term" value="C:membrane"/>
    <property type="evidence" value="ECO:0007669"/>
    <property type="project" value="UniProtKB-SubCell"/>
</dbReference>